<dbReference type="InterPro" id="IPR038636">
    <property type="entry name" value="Wzi_sf"/>
</dbReference>
<evidence type="ECO:0000313" key="1">
    <source>
        <dbReference type="EMBL" id="MEL0609329.1"/>
    </source>
</evidence>
<evidence type="ECO:0000313" key="2">
    <source>
        <dbReference type="Proteomes" id="UP001377160"/>
    </source>
</evidence>
<dbReference type="Gene3D" id="2.40.160.130">
    <property type="entry name" value="Capsule assembly protein Wzi"/>
    <property type="match status" value="1"/>
</dbReference>
<comment type="caution">
    <text evidence="1">The sequence shown here is derived from an EMBL/GenBank/DDBJ whole genome shotgun (WGS) entry which is preliminary data.</text>
</comment>
<dbReference type="EMBL" id="JBANDX010000010">
    <property type="protein sequence ID" value="MEL0609329.1"/>
    <property type="molecule type" value="Genomic_DNA"/>
</dbReference>
<sequence>MSENLPNNIHATFTILNGSLVAQHCLPVLSKTISLLMLVTMDLPIKYLARGLALSTLVLSTLSYAKPWIEPTDLHLRADLQLLANAGVITVPITTYPLMWDGVINDVRANSGRAKTAMETDAVRRVTRAFSHSQRSNVKLEAGAASEASRFQHFGTPTREKGEVTAGYNNQGDWWAFNVEATYAYDAQDDEDVRLDGSYIAAILGNWVVSAGYQQQWYGPGWDTALTMSTNARPLASVNITRHNPEAFDVPVLEWLGPWTMTTGVGWMDDERHMEDTLLWTFRGTIKPHPNFEFGVSRAAQLCGTNSESNIEKSCDLDTWWNMLVGDTNVTSGENPANQLASVDARWGDTFRGVPYSLYWESMGEDAVRLERFPPFQAKSYLYGADVSYEMIGQSITTFFEYSETMPTCKGVYNCAYEHGTYKTGYRYQDRVLGSTYDNDANTYALGFIGFSHQTSHRWKANIRYLELNKDNSNSNEEYGGGNKVSPNGEDTWNVDFSYLFPITKGEIELGAEYSFIQYRDGSSDDNNLAGWANWRYIF</sequence>
<organism evidence="1 2">
    <name type="scientific">Vibrio echinoideorum</name>
    <dbReference type="NCBI Taxonomy" id="2100116"/>
    <lineage>
        <taxon>Bacteria</taxon>
        <taxon>Pseudomonadati</taxon>
        <taxon>Pseudomonadota</taxon>
        <taxon>Gammaproteobacteria</taxon>
        <taxon>Vibrionales</taxon>
        <taxon>Vibrionaceae</taxon>
        <taxon>Vibrio</taxon>
    </lineage>
</organism>
<keyword evidence="2" id="KW-1185">Reference proteome</keyword>
<proteinExistence type="predicted"/>
<dbReference type="Proteomes" id="UP001377160">
    <property type="component" value="Unassembled WGS sequence"/>
</dbReference>
<accession>A0ABU9FV69</accession>
<protein>
    <submittedName>
        <fullName evidence="1">Capsule assembly Wzi family protein</fullName>
    </submittedName>
</protein>
<gene>
    <name evidence="1" type="ORF">V8Z71_13485</name>
</gene>
<dbReference type="Pfam" id="PF14052">
    <property type="entry name" value="Caps_assemb_Wzi"/>
    <property type="match status" value="1"/>
</dbReference>
<reference evidence="1 2" key="1">
    <citation type="submission" date="2024-02" db="EMBL/GenBank/DDBJ databases">
        <title>Bacteria isolated from the canopy kelp, Nereocystis luetkeana.</title>
        <authorList>
            <person name="Pfister C.A."/>
            <person name="Younker I.T."/>
            <person name="Light S.H."/>
        </authorList>
    </citation>
    <scope>NUCLEOTIDE SEQUENCE [LARGE SCALE GENOMIC DNA]</scope>
    <source>
        <strain evidence="1 2">TI.1.15</strain>
    </source>
</reference>
<dbReference type="InterPro" id="IPR026950">
    <property type="entry name" value="Caps_assemb_Wzi"/>
</dbReference>
<dbReference type="RefSeq" id="WP_341635338.1">
    <property type="nucleotide sequence ID" value="NZ_JBANDX010000010.1"/>
</dbReference>
<name>A0ABU9FV69_9VIBR</name>